<sequence length="99" mass="9893">MPFVITQPEIMAEAAADLRAIGSAMRTQNSATLPPTTGLLPAAADEVSAVTAAQFAAHAATFQAVAAQAKAIHERFVATLVAGADAYLATEAANAAAIG</sequence>
<dbReference type="SUPFAM" id="SSF140459">
    <property type="entry name" value="PE/PPE dimer-like"/>
    <property type="match status" value="1"/>
</dbReference>
<dbReference type="Pfam" id="PF00934">
    <property type="entry name" value="PE"/>
    <property type="match status" value="1"/>
</dbReference>
<evidence type="ECO:0000259" key="1">
    <source>
        <dbReference type="Pfam" id="PF00934"/>
    </source>
</evidence>
<evidence type="ECO:0000313" key="3">
    <source>
        <dbReference type="Proteomes" id="UP000193317"/>
    </source>
</evidence>
<dbReference type="EMBL" id="LQPW01000152">
    <property type="protein sequence ID" value="ORW92038.1"/>
    <property type="molecule type" value="Genomic_DNA"/>
</dbReference>
<dbReference type="InterPro" id="IPR038332">
    <property type="entry name" value="PPE_sf"/>
</dbReference>
<dbReference type="InterPro" id="IPR000084">
    <property type="entry name" value="PE-PGRS_N"/>
</dbReference>
<evidence type="ECO:0000313" key="2">
    <source>
        <dbReference type="EMBL" id="ORW92038.1"/>
    </source>
</evidence>
<dbReference type="AlphaFoldDB" id="A0A1X2DVD2"/>
<feature type="domain" description="PE" evidence="1">
    <location>
        <begin position="4"/>
        <end position="94"/>
    </location>
</feature>
<comment type="caution">
    <text evidence="2">The sequence shown here is derived from an EMBL/GenBank/DDBJ whole genome shotgun (WGS) entry which is preliminary data.</text>
</comment>
<dbReference type="OrthoDB" id="4752972at2"/>
<protein>
    <submittedName>
        <fullName evidence="2">PE family protein</fullName>
    </submittedName>
</protein>
<dbReference type="RefSeq" id="WP_085672558.1">
    <property type="nucleotide sequence ID" value="NZ_JACKRU010000205.1"/>
</dbReference>
<proteinExistence type="predicted"/>
<dbReference type="Gene3D" id="1.10.287.850">
    <property type="entry name" value="HP0062-like domain"/>
    <property type="match status" value="1"/>
</dbReference>
<keyword evidence="3" id="KW-1185">Reference proteome</keyword>
<reference evidence="2 3" key="1">
    <citation type="submission" date="2016-01" db="EMBL/GenBank/DDBJ databases">
        <title>The new phylogeny of the genus Mycobacterium.</title>
        <authorList>
            <person name="Tarcisio F."/>
            <person name="Conor M."/>
            <person name="Antonella G."/>
            <person name="Elisabetta G."/>
            <person name="Giulia F.S."/>
            <person name="Sara T."/>
            <person name="Anna F."/>
            <person name="Clotilde B."/>
            <person name="Roberto B."/>
            <person name="Veronica D.S."/>
            <person name="Fabio R."/>
            <person name="Monica P."/>
            <person name="Olivier J."/>
            <person name="Enrico T."/>
            <person name="Nicola S."/>
        </authorList>
    </citation>
    <scope>NUCLEOTIDE SEQUENCE [LARGE SCALE GENOMIC DNA]</scope>
    <source>
        <strain evidence="2 3">DSM 44166</strain>
    </source>
</reference>
<gene>
    <name evidence="2" type="ORF">AWC27_09330</name>
</gene>
<accession>A0A1X2DVD2</accession>
<name>A0A1X2DVD2_MYCSZ</name>
<dbReference type="Proteomes" id="UP000193317">
    <property type="component" value="Unassembled WGS sequence"/>
</dbReference>
<organism evidence="2 3">
    <name type="scientific">Mycobacterium szulgai</name>
    <dbReference type="NCBI Taxonomy" id="1787"/>
    <lineage>
        <taxon>Bacteria</taxon>
        <taxon>Bacillati</taxon>
        <taxon>Actinomycetota</taxon>
        <taxon>Actinomycetes</taxon>
        <taxon>Mycobacteriales</taxon>
        <taxon>Mycobacteriaceae</taxon>
        <taxon>Mycobacterium</taxon>
    </lineage>
</organism>